<dbReference type="RefSeq" id="WP_203919077.1">
    <property type="nucleotide sequence ID" value="NZ_BONZ01000034.1"/>
</dbReference>
<evidence type="ECO:0000313" key="1">
    <source>
        <dbReference type="EMBL" id="GIH15445.1"/>
    </source>
</evidence>
<proteinExistence type="predicted"/>
<dbReference type="Proteomes" id="UP000642748">
    <property type="component" value="Unassembled WGS sequence"/>
</dbReference>
<dbReference type="AlphaFoldDB" id="A0A8J3VQS7"/>
<comment type="caution">
    <text evidence="1">The sequence shown here is derived from an EMBL/GenBank/DDBJ whole genome shotgun (WGS) entry which is preliminary data.</text>
</comment>
<dbReference type="EMBL" id="BONZ01000034">
    <property type="protein sequence ID" value="GIH15445.1"/>
    <property type="molecule type" value="Genomic_DNA"/>
</dbReference>
<sequence length="83" mass="9331">MADCSHDSCGRSRRWGRHRSGNAIDVIDTTTNRVLDTITHPAQLNRYDWVSATNWSKPYPGDDQILAFGQVPSRNLPSDFLGD</sequence>
<protein>
    <submittedName>
        <fullName evidence="1">Uncharacterized protein</fullName>
    </submittedName>
</protein>
<accession>A0A8J3VQS7</accession>
<evidence type="ECO:0000313" key="2">
    <source>
        <dbReference type="Proteomes" id="UP000642748"/>
    </source>
</evidence>
<organism evidence="1 2">
    <name type="scientific">Rugosimonospora africana</name>
    <dbReference type="NCBI Taxonomy" id="556532"/>
    <lineage>
        <taxon>Bacteria</taxon>
        <taxon>Bacillati</taxon>
        <taxon>Actinomycetota</taxon>
        <taxon>Actinomycetes</taxon>
        <taxon>Micromonosporales</taxon>
        <taxon>Micromonosporaceae</taxon>
        <taxon>Rugosimonospora</taxon>
    </lineage>
</organism>
<gene>
    <name evidence="1" type="ORF">Raf01_36170</name>
</gene>
<keyword evidence="2" id="KW-1185">Reference proteome</keyword>
<name>A0A8J3VQS7_9ACTN</name>
<reference evidence="1" key="1">
    <citation type="submission" date="2021-01" db="EMBL/GenBank/DDBJ databases">
        <title>Whole genome shotgun sequence of Rugosimonospora africana NBRC 104875.</title>
        <authorList>
            <person name="Komaki H."/>
            <person name="Tamura T."/>
        </authorList>
    </citation>
    <scope>NUCLEOTIDE SEQUENCE</scope>
    <source>
        <strain evidence="1">NBRC 104875</strain>
    </source>
</reference>